<gene>
    <name evidence="1" type="ORF">E2C01_051611</name>
</gene>
<comment type="caution">
    <text evidence="1">The sequence shown here is derived from an EMBL/GenBank/DDBJ whole genome shotgun (WGS) entry which is preliminary data.</text>
</comment>
<organism evidence="1 2">
    <name type="scientific">Portunus trituberculatus</name>
    <name type="common">Swimming crab</name>
    <name type="synonym">Neptunus trituberculatus</name>
    <dbReference type="NCBI Taxonomy" id="210409"/>
    <lineage>
        <taxon>Eukaryota</taxon>
        <taxon>Metazoa</taxon>
        <taxon>Ecdysozoa</taxon>
        <taxon>Arthropoda</taxon>
        <taxon>Crustacea</taxon>
        <taxon>Multicrustacea</taxon>
        <taxon>Malacostraca</taxon>
        <taxon>Eumalacostraca</taxon>
        <taxon>Eucarida</taxon>
        <taxon>Decapoda</taxon>
        <taxon>Pleocyemata</taxon>
        <taxon>Brachyura</taxon>
        <taxon>Eubrachyura</taxon>
        <taxon>Portunoidea</taxon>
        <taxon>Portunidae</taxon>
        <taxon>Portuninae</taxon>
        <taxon>Portunus</taxon>
    </lineage>
</organism>
<proteinExistence type="predicted"/>
<accession>A0A5B7GJ75</accession>
<reference evidence="1 2" key="1">
    <citation type="submission" date="2019-05" db="EMBL/GenBank/DDBJ databases">
        <title>Another draft genome of Portunus trituberculatus and its Hox gene families provides insights of decapod evolution.</title>
        <authorList>
            <person name="Jeong J.-H."/>
            <person name="Song I."/>
            <person name="Kim S."/>
            <person name="Choi T."/>
            <person name="Kim D."/>
            <person name="Ryu S."/>
            <person name="Kim W."/>
        </authorList>
    </citation>
    <scope>NUCLEOTIDE SEQUENCE [LARGE SCALE GENOMIC DNA]</scope>
    <source>
        <tissue evidence="1">Muscle</tissue>
    </source>
</reference>
<evidence type="ECO:0000313" key="1">
    <source>
        <dbReference type="EMBL" id="MPC57626.1"/>
    </source>
</evidence>
<name>A0A5B7GJ75_PORTR</name>
<sequence length="97" mass="11151">MFDFTLNTVRTVLRTPSVVPDDRVTVISIPGRSYITHQSPDPTMWSRRKHSSIVEEFGDLFLDGEYYRFCLIKIADPSFISSVEFLRAFVGKSSVWS</sequence>
<protein>
    <submittedName>
        <fullName evidence="1">Uncharacterized protein</fullName>
    </submittedName>
</protein>
<keyword evidence="2" id="KW-1185">Reference proteome</keyword>
<dbReference type="Proteomes" id="UP000324222">
    <property type="component" value="Unassembled WGS sequence"/>
</dbReference>
<dbReference type="EMBL" id="VSRR010014939">
    <property type="protein sequence ID" value="MPC57626.1"/>
    <property type="molecule type" value="Genomic_DNA"/>
</dbReference>
<dbReference type="AlphaFoldDB" id="A0A5B7GJ75"/>
<evidence type="ECO:0000313" key="2">
    <source>
        <dbReference type="Proteomes" id="UP000324222"/>
    </source>
</evidence>